<evidence type="ECO:0000313" key="2">
    <source>
        <dbReference type="Proteomes" id="UP000243686"/>
    </source>
</evidence>
<proteinExistence type="predicted"/>
<dbReference type="EMBL" id="KV892973">
    <property type="protein sequence ID" value="OON19906.1"/>
    <property type="molecule type" value="Genomic_DNA"/>
</dbReference>
<evidence type="ECO:0000313" key="1">
    <source>
        <dbReference type="EMBL" id="OON19906.1"/>
    </source>
</evidence>
<name>A0A1S8WZR5_OPIVI</name>
<keyword evidence="2" id="KW-1185">Reference proteome</keyword>
<feature type="non-terminal residue" evidence="1">
    <location>
        <position position="91"/>
    </location>
</feature>
<organism evidence="1 2">
    <name type="scientific">Opisthorchis viverrini</name>
    <name type="common">Southeast Asian liver fluke</name>
    <dbReference type="NCBI Taxonomy" id="6198"/>
    <lineage>
        <taxon>Eukaryota</taxon>
        <taxon>Metazoa</taxon>
        <taxon>Spiralia</taxon>
        <taxon>Lophotrochozoa</taxon>
        <taxon>Platyhelminthes</taxon>
        <taxon>Trematoda</taxon>
        <taxon>Digenea</taxon>
        <taxon>Opisthorchiida</taxon>
        <taxon>Opisthorchiata</taxon>
        <taxon>Opisthorchiidae</taxon>
        <taxon>Opisthorchis</taxon>
    </lineage>
</organism>
<protein>
    <submittedName>
        <fullName evidence="1">Uncharacterized protein</fullName>
    </submittedName>
</protein>
<dbReference type="AlphaFoldDB" id="A0A1S8WZR5"/>
<sequence length="91" mass="10427">MFDTIVPSWPNAMPAITSLLPVPSTVSMKNSNCSHLQCQILIADLQPPQESNKHKYQICHRWSHDKSLVYQKTKELQQSDQQHSQKAVVQE</sequence>
<accession>A0A1S8WZR5</accession>
<dbReference type="Proteomes" id="UP000243686">
    <property type="component" value="Unassembled WGS sequence"/>
</dbReference>
<reference evidence="1 2" key="1">
    <citation type="submission" date="2015-03" db="EMBL/GenBank/DDBJ databases">
        <title>Draft genome of the nematode, Opisthorchis viverrini.</title>
        <authorList>
            <person name="Mitreva M."/>
        </authorList>
    </citation>
    <scope>NUCLEOTIDE SEQUENCE [LARGE SCALE GENOMIC DNA]</scope>
    <source>
        <strain evidence="1">Khon Kaen</strain>
    </source>
</reference>
<gene>
    <name evidence="1" type="ORF">X801_04215</name>
</gene>